<evidence type="ECO:0000256" key="8">
    <source>
        <dbReference type="ARBA" id="ARBA00022833"/>
    </source>
</evidence>
<dbReference type="Pfam" id="PF01807">
    <property type="entry name" value="Zn_ribbon_DnaG"/>
    <property type="match status" value="1"/>
</dbReference>
<dbReference type="InterPro" id="IPR002694">
    <property type="entry name" value="Znf_CHC2"/>
</dbReference>
<dbReference type="GO" id="GO:0003899">
    <property type="term" value="F:DNA-directed RNA polymerase activity"/>
    <property type="evidence" value="ECO:0007669"/>
    <property type="project" value="InterPro"/>
</dbReference>
<evidence type="ECO:0000259" key="10">
    <source>
        <dbReference type="PROSITE" id="PS50880"/>
    </source>
</evidence>
<dbReference type="PANTHER" id="PTHR30313">
    <property type="entry name" value="DNA PRIMASE"/>
    <property type="match status" value="1"/>
</dbReference>
<dbReference type="AlphaFoldDB" id="J7GZV7"/>
<keyword evidence="1" id="KW-0240">DNA-directed RNA polymerase</keyword>
<reference evidence="11 12" key="1">
    <citation type="journal article" date="2012" name="Mol. Biol. Evol.">
        <title>Genome reduction and co-evolution between the primary and secondary bacterial symbionts of psyllids.</title>
        <authorList>
            <person name="Sloan D.B."/>
            <person name="Moran N.A."/>
        </authorList>
    </citation>
    <scope>NUCLEOTIDE SEQUENCE [LARGE SCALE GENOMIC DNA]</scope>
    <source>
        <strain evidence="11 12">CE</strain>
    </source>
</reference>
<dbReference type="SUPFAM" id="SSF57783">
    <property type="entry name" value="Zinc beta-ribbon"/>
    <property type="match status" value="1"/>
</dbReference>
<gene>
    <name evidence="11" type="primary">dnaG</name>
    <name evidence="11" type="ORF">A33U_073</name>
</gene>
<dbReference type="GO" id="GO:0008270">
    <property type="term" value="F:zinc ion binding"/>
    <property type="evidence" value="ECO:0007669"/>
    <property type="project" value="UniProtKB-KW"/>
</dbReference>
<dbReference type="EMBL" id="CP003541">
    <property type="protein sequence ID" value="AFP83540.1"/>
    <property type="molecule type" value="Genomic_DNA"/>
</dbReference>
<dbReference type="InterPro" id="IPR036977">
    <property type="entry name" value="DNA_primase_Znf_CHC2"/>
</dbReference>
<keyword evidence="3" id="KW-0808">Transferase</keyword>
<evidence type="ECO:0000256" key="4">
    <source>
        <dbReference type="ARBA" id="ARBA00022695"/>
    </source>
</evidence>
<dbReference type="GO" id="GO:0000428">
    <property type="term" value="C:DNA-directed RNA polymerase complex"/>
    <property type="evidence" value="ECO:0007669"/>
    <property type="project" value="UniProtKB-KW"/>
</dbReference>
<proteinExistence type="predicted"/>
<dbReference type="GO" id="GO:0003677">
    <property type="term" value="F:DNA binding"/>
    <property type="evidence" value="ECO:0007669"/>
    <property type="project" value="InterPro"/>
</dbReference>
<dbReference type="OrthoDB" id="9803773at2"/>
<dbReference type="InterPro" id="IPR050219">
    <property type="entry name" value="DnaG_primase"/>
</dbReference>
<keyword evidence="6" id="KW-0479">Metal-binding</keyword>
<keyword evidence="7" id="KW-0863">Zinc-finger</keyword>
<evidence type="ECO:0000313" key="11">
    <source>
        <dbReference type="EMBL" id="AFP83540.1"/>
    </source>
</evidence>
<dbReference type="Proteomes" id="UP000003932">
    <property type="component" value="Chromosome"/>
</dbReference>
<accession>J7GZV7</accession>
<dbReference type="PANTHER" id="PTHR30313:SF2">
    <property type="entry name" value="DNA PRIMASE"/>
    <property type="match status" value="1"/>
</dbReference>
<keyword evidence="4" id="KW-0548">Nucleotidyltransferase</keyword>
<dbReference type="HOGENOM" id="CLU_1080465_0_0_6"/>
<evidence type="ECO:0000256" key="2">
    <source>
        <dbReference type="ARBA" id="ARBA00022515"/>
    </source>
</evidence>
<dbReference type="Pfam" id="PF13155">
    <property type="entry name" value="Toprim_2"/>
    <property type="match status" value="1"/>
</dbReference>
<evidence type="ECO:0000256" key="9">
    <source>
        <dbReference type="ARBA" id="ARBA00023163"/>
    </source>
</evidence>
<protein>
    <submittedName>
        <fullName evidence="11">Putative DNA primase</fullName>
    </submittedName>
</protein>
<dbReference type="PATRIC" id="fig|1202536.3.peg.65"/>
<dbReference type="InterPro" id="IPR034151">
    <property type="entry name" value="TOPRIM_DnaG_bac"/>
</dbReference>
<dbReference type="GO" id="GO:0005737">
    <property type="term" value="C:cytoplasm"/>
    <property type="evidence" value="ECO:0007669"/>
    <property type="project" value="TreeGrafter"/>
</dbReference>
<dbReference type="CDD" id="cd03364">
    <property type="entry name" value="TOPRIM_DnaG_primases"/>
    <property type="match status" value="1"/>
</dbReference>
<dbReference type="KEGG" id="cru:A33U_073"/>
<dbReference type="InterPro" id="IPR006171">
    <property type="entry name" value="TOPRIM_dom"/>
</dbReference>
<evidence type="ECO:0000256" key="1">
    <source>
        <dbReference type="ARBA" id="ARBA00022478"/>
    </source>
</evidence>
<evidence type="ECO:0000313" key="12">
    <source>
        <dbReference type="Proteomes" id="UP000003932"/>
    </source>
</evidence>
<evidence type="ECO:0000256" key="3">
    <source>
        <dbReference type="ARBA" id="ARBA00022679"/>
    </source>
</evidence>
<evidence type="ECO:0000256" key="7">
    <source>
        <dbReference type="ARBA" id="ARBA00022771"/>
    </source>
</evidence>
<dbReference type="GO" id="GO:0006269">
    <property type="term" value="P:DNA replication, synthesis of primer"/>
    <property type="evidence" value="ECO:0007669"/>
    <property type="project" value="UniProtKB-KW"/>
</dbReference>
<keyword evidence="2" id="KW-0639">Primosome</keyword>
<name>J7GZV7_CARRU</name>
<dbReference type="GO" id="GO:1990077">
    <property type="term" value="C:primosome complex"/>
    <property type="evidence" value="ECO:0007669"/>
    <property type="project" value="UniProtKB-KW"/>
</dbReference>
<dbReference type="Gene3D" id="3.90.580.10">
    <property type="entry name" value="Zinc finger, CHC2-type domain"/>
    <property type="match status" value="1"/>
</dbReference>
<dbReference type="PROSITE" id="PS50880">
    <property type="entry name" value="TOPRIM"/>
    <property type="match status" value="1"/>
</dbReference>
<keyword evidence="9" id="KW-0804">Transcription</keyword>
<keyword evidence="8" id="KW-0862">Zinc</keyword>
<dbReference type="RefSeq" id="WP_014886841.1">
    <property type="nucleotide sequence ID" value="NC_018414.1"/>
</dbReference>
<evidence type="ECO:0000256" key="5">
    <source>
        <dbReference type="ARBA" id="ARBA00022705"/>
    </source>
</evidence>
<dbReference type="STRING" id="1202536.A33U_073"/>
<organism evidence="11 12">
    <name type="scientific">Candidatus Carsonella ruddii CE isolate Thao2000</name>
    <dbReference type="NCBI Taxonomy" id="1202536"/>
    <lineage>
        <taxon>Bacteria</taxon>
        <taxon>Pseudomonadati</taxon>
        <taxon>Pseudomonadota</taxon>
        <taxon>Gammaproteobacteria</taxon>
        <taxon>Oceanospirillales</taxon>
        <taxon>Halomonadaceae</taxon>
        <taxon>Zymobacter group</taxon>
        <taxon>Candidatus Carsonella</taxon>
    </lineage>
</organism>
<feature type="domain" description="Toprim" evidence="10">
    <location>
        <begin position="154"/>
        <end position="240"/>
    </location>
</feature>
<keyword evidence="5" id="KW-0235">DNA replication</keyword>
<evidence type="ECO:0000256" key="6">
    <source>
        <dbReference type="ARBA" id="ARBA00022723"/>
    </source>
</evidence>
<dbReference type="SUPFAM" id="SSF56731">
    <property type="entry name" value="DNA primase core"/>
    <property type="match status" value="1"/>
</dbReference>
<sequence>MNFLCPFHLDKNSSFSLKNNKYYCYGCKLKGKLKFENIKMNKFEFYFNKEILLKAKIFLIKKKNFWLNYLYIRNIDFKTLFHYNLGCIDIHLKTKNNIYFVKNKLIFPIIDEFGLLCGIGLKTNNFKSKYINIYKKNFDNKNVIYGINECFDRYYTIVVEGYFDLLTLYKNNIYNATSILGCNINYKKILKLLLKYNNIYFCFDGDLAGYISVLKIKKIKQKYNIKNLNCINLPLGDDPDSYINKYGVENFLKFIDI</sequence>
<dbReference type="Gene3D" id="3.40.1360.10">
    <property type="match status" value="1"/>
</dbReference>